<keyword evidence="2" id="KW-1185">Reference proteome</keyword>
<dbReference type="AlphaFoldDB" id="A0A9N7TNH0"/>
<comment type="caution">
    <text evidence="1">The sequence shown here is derived from an EMBL/GenBank/DDBJ whole genome shotgun (WGS) entry which is preliminary data.</text>
</comment>
<gene>
    <name evidence="1" type="ORF">PLEPLA_LOCUS2969</name>
</gene>
<name>A0A9N7TNH0_PLEPL</name>
<dbReference type="EMBL" id="CADEAL010000147">
    <property type="protein sequence ID" value="CAB1415253.1"/>
    <property type="molecule type" value="Genomic_DNA"/>
</dbReference>
<evidence type="ECO:0000313" key="1">
    <source>
        <dbReference type="EMBL" id="CAB1415253.1"/>
    </source>
</evidence>
<sequence>MMCGDDDMRSRMMCGDDVRRRMMCTAGRCVLQDDVCCRVLKGFSFTTFHTRGVILRRTCGACAAHFILRRTCGALHPAAHILLRRTSSSGAHISAHHLAAHFILRLATQFILRCTSSAHFVLRRTSSCGAHRPAAHIILRAHQRRRAVHRSLSVKTDEM</sequence>
<dbReference type="Proteomes" id="UP001153269">
    <property type="component" value="Unassembled WGS sequence"/>
</dbReference>
<organism evidence="1 2">
    <name type="scientific">Pleuronectes platessa</name>
    <name type="common">European plaice</name>
    <dbReference type="NCBI Taxonomy" id="8262"/>
    <lineage>
        <taxon>Eukaryota</taxon>
        <taxon>Metazoa</taxon>
        <taxon>Chordata</taxon>
        <taxon>Craniata</taxon>
        <taxon>Vertebrata</taxon>
        <taxon>Euteleostomi</taxon>
        <taxon>Actinopterygii</taxon>
        <taxon>Neopterygii</taxon>
        <taxon>Teleostei</taxon>
        <taxon>Neoteleostei</taxon>
        <taxon>Acanthomorphata</taxon>
        <taxon>Carangaria</taxon>
        <taxon>Pleuronectiformes</taxon>
        <taxon>Pleuronectoidei</taxon>
        <taxon>Pleuronectidae</taxon>
        <taxon>Pleuronectes</taxon>
    </lineage>
</organism>
<proteinExistence type="predicted"/>
<evidence type="ECO:0000313" key="2">
    <source>
        <dbReference type="Proteomes" id="UP001153269"/>
    </source>
</evidence>
<protein>
    <submittedName>
        <fullName evidence="1">Uncharacterized protein</fullName>
    </submittedName>
</protein>
<accession>A0A9N7TNH0</accession>
<reference evidence="1" key="1">
    <citation type="submission" date="2020-03" db="EMBL/GenBank/DDBJ databases">
        <authorList>
            <person name="Weist P."/>
        </authorList>
    </citation>
    <scope>NUCLEOTIDE SEQUENCE</scope>
</reference>